<feature type="region of interest" description="Disordered" evidence="4">
    <location>
        <begin position="250"/>
        <end position="269"/>
    </location>
</feature>
<dbReference type="InterPro" id="IPR036286">
    <property type="entry name" value="LexA/Signal_pep-like_sf"/>
</dbReference>
<dbReference type="EC" id="3.4.21.89" evidence="3"/>
<dbReference type="GO" id="GO:0009003">
    <property type="term" value="F:signal peptidase activity"/>
    <property type="evidence" value="ECO:0007669"/>
    <property type="project" value="UniProtKB-EC"/>
</dbReference>
<comment type="subcellular location">
    <subcellularLocation>
        <location evidence="1">Cell membrane</location>
        <topology evidence="1">Single-pass type II membrane protein</topology>
    </subcellularLocation>
    <subcellularLocation>
        <location evidence="3">Membrane</location>
        <topology evidence="3">Single-pass type II membrane protein</topology>
    </subcellularLocation>
</comment>
<dbReference type="GeneID" id="63983094"/>
<gene>
    <name evidence="6" type="primary">lepB</name>
    <name evidence="6" type="ORF">I6J41_26265</name>
</gene>
<evidence type="ECO:0000313" key="7">
    <source>
        <dbReference type="Proteomes" id="UP000598054"/>
    </source>
</evidence>
<dbReference type="RefSeq" id="WP_030277569.1">
    <property type="nucleotide sequence ID" value="NZ_CP070242.1"/>
</dbReference>
<keyword evidence="3" id="KW-0812">Transmembrane</keyword>
<dbReference type="Proteomes" id="UP000598054">
    <property type="component" value="Chromosome"/>
</dbReference>
<keyword evidence="7" id="KW-1185">Reference proteome</keyword>
<dbReference type="InterPro" id="IPR019533">
    <property type="entry name" value="Peptidase_S26"/>
</dbReference>
<comment type="catalytic activity">
    <reaction evidence="3">
        <text>Cleavage of hydrophobic, N-terminal signal or leader sequences from secreted and periplasmic proteins.</text>
        <dbReference type="EC" id="3.4.21.89"/>
    </reaction>
</comment>
<feature type="domain" description="Peptidase S26" evidence="5">
    <location>
        <begin position="27"/>
        <end position="189"/>
    </location>
</feature>
<organism evidence="6 7">
    <name type="scientific">Streptomyces californicus</name>
    <dbReference type="NCBI Taxonomy" id="67351"/>
    <lineage>
        <taxon>Bacteria</taxon>
        <taxon>Bacillati</taxon>
        <taxon>Actinomycetota</taxon>
        <taxon>Actinomycetes</taxon>
        <taxon>Kitasatosporales</taxon>
        <taxon>Streptomycetaceae</taxon>
        <taxon>Streptomyces</taxon>
    </lineage>
</organism>
<dbReference type="Pfam" id="PF10502">
    <property type="entry name" value="Peptidase_S26"/>
    <property type="match status" value="1"/>
</dbReference>
<sequence length="269" mass="27539">MSGTGNKQDGRGRFGAMVSGLAVAVGCVLFLGGFAWAAVVYQPYTIPTDSMSPTVRPGDRVLAERIDGSEVRRGDVVVFTDDVWGATPMVKRVVGVGGDKVACCDKGGRLTVNGTPVDEPYLDRSSAVSGDGKAPASPEGFSATVPRGKIFLLGDERATSLDSRVHLQDAGQGSVPLSAVQARVDAVAWPMDGMIERPSSFAALPGGVSAPGPLPLQLGAIVVGAVLIVCGALYGPVAARLGRRGASAGRTRPVAARLGRRGASAGRTR</sequence>
<feature type="transmembrane region" description="Helical" evidence="3">
    <location>
        <begin position="21"/>
        <end position="41"/>
    </location>
</feature>
<evidence type="ECO:0000256" key="1">
    <source>
        <dbReference type="ARBA" id="ARBA00004401"/>
    </source>
</evidence>
<name>A0ABX7J6T4_9ACTN</name>
<accession>A0ABX7J6T4</accession>
<dbReference type="NCBIfam" id="TIGR02227">
    <property type="entry name" value="sigpep_I_bact"/>
    <property type="match status" value="1"/>
</dbReference>
<keyword evidence="3" id="KW-0645">Protease</keyword>
<evidence type="ECO:0000259" key="5">
    <source>
        <dbReference type="Pfam" id="PF10502"/>
    </source>
</evidence>
<dbReference type="EMBL" id="CP070249">
    <property type="protein sequence ID" value="QRV43837.1"/>
    <property type="molecule type" value="Genomic_DNA"/>
</dbReference>
<protein>
    <recommendedName>
        <fullName evidence="3">Signal peptidase I</fullName>
        <ecNumber evidence="3">3.4.21.89</ecNumber>
    </recommendedName>
</protein>
<evidence type="ECO:0000256" key="4">
    <source>
        <dbReference type="SAM" id="MobiDB-lite"/>
    </source>
</evidence>
<dbReference type="PROSITE" id="PS51257">
    <property type="entry name" value="PROKAR_LIPOPROTEIN"/>
    <property type="match status" value="1"/>
</dbReference>
<dbReference type="SUPFAM" id="SSF51306">
    <property type="entry name" value="LexA/Signal peptidase"/>
    <property type="match status" value="1"/>
</dbReference>
<dbReference type="PANTHER" id="PTHR43390:SF1">
    <property type="entry name" value="CHLOROPLAST PROCESSING PEPTIDASE"/>
    <property type="match status" value="1"/>
</dbReference>
<reference evidence="6 7" key="1">
    <citation type="submission" date="2021-02" db="EMBL/GenBank/DDBJ databases">
        <title>FDA dAtabase for Regulatory Grade micrObial Sequences (FDA-ARGOS): Supporting development and validation of Infectious Disease Dx tests.</title>
        <authorList>
            <person name="Sproer C."/>
            <person name="Gronow S."/>
            <person name="Severitt S."/>
            <person name="Schroder I."/>
            <person name="Tallon L."/>
            <person name="Sadzewicz L."/>
            <person name="Zhao X."/>
            <person name="Boylan J."/>
            <person name="Ott S."/>
            <person name="Bowen H."/>
            <person name="Vavikolanu K."/>
            <person name="Mehta A."/>
            <person name="Aluvathingal J."/>
            <person name="Nadendla S."/>
            <person name="Lowell S."/>
            <person name="Myers T."/>
            <person name="Yan Y."/>
            <person name="Sichtig H."/>
        </authorList>
    </citation>
    <scope>NUCLEOTIDE SEQUENCE [LARGE SCALE GENOMIC DNA]</scope>
    <source>
        <strain evidence="6 7">FDAARGOS_1211</strain>
    </source>
</reference>
<comment type="similarity">
    <text evidence="2 3">Belongs to the peptidase S26 family.</text>
</comment>
<evidence type="ECO:0000256" key="3">
    <source>
        <dbReference type="RuleBase" id="RU362042"/>
    </source>
</evidence>
<keyword evidence="3" id="KW-1133">Transmembrane helix</keyword>
<feature type="transmembrane region" description="Helical" evidence="3">
    <location>
        <begin position="214"/>
        <end position="234"/>
    </location>
</feature>
<keyword evidence="3 6" id="KW-0378">Hydrolase</keyword>
<dbReference type="InterPro" id="IPR000223">
    <property type="entry name" value="Pept_S26A_signal_pept_1"/>
</dbReference>
<evidence type="ECO:0000313" key="6">
    <source>
        <dbReference type="EMBL" id="QRV43837.1"/>
    </source>
</evidence>
<dbReference type="PANTHER" id="PTHR43390">
    <property type="entry name" value="SIGNAL PEPTIDASE I"/>
    <property type="match status" value="1"/>
</dbReference>
<comment type="caution">
    <text evidence="3">Lacks conserved residue(s) required for the propagation of feature annotation.</text>
</comment>
<proteinExistence type="inferred from homology"/>
<evidence type="ECO:0000256" key="2">
    <source>
        <dbReference type="ARBA" id="ARBA00009370"/>
    </source>
</evidence>
<keyword evidence="3" id="KW-0472">Membrane</keyword>
<dbReference type="Gene3D" id="2.10.109.10">
    <property type="entry name" value="Umud Fragment, subunit A"/>
    <property type="match status" value="1"/>
</dbReference>
<dbReference type="CDD" id="cd06530">
    <property type="entry name" value="S26_SPase_I"/>
    <property type="match status" value="1"/>
</dbReference>
<dbReference type="PRINTS" id="PR00727">
    <property type="entry name" value="LEADERPTASE"/>
</dbReference>